<dbReference type="Proteomes" id="UP001164929">
    <property type="component" value="Chromosome 7"/>
</dbReference>
<evidence type="ECO:0000313" key="1">
    <source>
        <dbReference type="EMBL" id="KAJ6991366.1"/>
    </source>
</evidence>
<accession>A0AAD6VXP3</accession>
<gene>
    <name evidence="1" type="ORF">NC653_019533</name>
</gene>
<dbReference type="EMBL" id="JAQIZT010000007">
    <property type="protein sequence ID" value="KAJ6991366.1"/>
    <property type="molecule type" value="Genomic_DNA"/>
</dbReference>
<reference evidence="1" key="1">
    <citation type="journal article" date="2023" name="Mol. Ecol. Resour.">
        <title>Chromosome-level genome assembly of a triploid poplar Populus alba 'Berolinensis'.</title>
        <authorList>
            <person name="Chen S."/>
            <person name="Yu Y."/>
            <person name="Wang X."/>
            <person name="Wang S."/>
            <person name="Zhang T."/>
            <person name="Zhou Y."/>
            <person name="He R."/>
            <person name="Meng N."/>
            <person name="Wang Y."/>
            <person name="Liu W."/>
            <person name="Liu Z."/>
            <person name="Liu J."/>
            <person name="Guo Q."/>
            <person name="Huang H."/>
            <person name="Sederoff R.R."/>
            <person name="Wang G."/>
            <person name="Qu G."/>
            <person name="Chen S."/>
        </authorList>
    </citation>
    <scope>NUCLEOTIDE SEQUENCE</scope>
    <source>
        <strain evidence="1">SC-2020</strain>
    </source>
</reference>
<dbReference type="AlphaFoldDB" id="A0AAD6VXP3"/>
<protein>
    <submittedName>
        <fullName evidence="1">Uncharacterized protein</fullName>
    </submittedName>
</protein>
<comment type="caution">
    <text evidence="1">The sequence shown here is derived from an EMBL/GenBank/DDBJ whole genome shotgun (WGS) entry which is preliminary data.</text>
</comment>
<organism evidence="1 2">
    <name type="scientific">Populus alba x Populus x berolinensis</name>
    <dbReference type="NCBI Taxonomy" id="444605"/>
    <lineage>
        <taxon>Eukaryota</taxon>
        <taxon>Viridiplantae</taxon>
        <taxon>Streptophyta</taxon>
        <taxon>Embryophyta</taxon>
        <taxon>Tracheophyta</taxon>
        <taxon>Spermatophyta</taxon>
        <taxon>Magnoliopsida</taxon>
        <taxon>eudicotyledons</taxon>
        <taxon>Gunneridae</taxon>
        <taxon>Pentapetalae</taxon>
        <taxon>rosids</taxon>
        <taxon>fabids</taxon>
        <taxon>Malpighiales</taxon>
        <taxon>Salicaceae</taxon>
        <taxon>Saliceae</taxon>
        <taxon>Populus</taxon>
    </lineage>
</organism>
<sequence length="68" mass="7624">MKNNKTWESRFLGYKILVSNLLLLLAELKMKRKTGQVFGFITNRMMQDKAQVVVLGRLIGGGVVVLSA</sequence>
<name>A0AAD6VXP3_9ROSI</name>
<proteinExistence type="predicted"/>
<evidence type="ECO:0000313" key="2">
    <source>
        <dbReference type="Proteomes" id="UP001164929"/>
    </source>
</evidence>
<keyword evidence="2" id="KW-1185">Reference proteome</keyword>